<sequence length="143" mass="15313">MAGMCRGVLGHGQLAYFTQSCWLRSTKNTNYVDNPSNHGTNPAKDRPSNRFFCFVHVIGVFVGLSVCVVRLASSGSTVRGDVVVINECGIVQQCGRTARGTAVVQVRYDFSFSVFGPSVPPNGTELSSSLVQCTPRAHADDAV</sequence>
<keyword evidence="3" id="KW-1185">Reference proteome</keyword>
<accession>A0A8J6LE53</accession>
<dbReference type="EMBL" id="JABDTM020021194">
    <property type="protein sequence ID" value="KAH0816637.1"/>
    <property type="molecule type" value="Genomic_DNA"/>
</dbReference>
<keyword evidence="1" id="KW-0472">Membrane</keyword>
<evidence type="ECO:0000256" key="1">
    <source>
        <dbReference type="SAM" id="Phobius"/>
    </source>
</evidence>
<protein>
    <submittedName>
        <fullName evidence="2">Uncharacterized protein</fullName>
    </submittedName>
</protein>
<reference evidence="2" key="1">
    <citation type="journal article" date="2020" name="J Insects Food Feed">
        <title>The yellow mealworm (Tenebrio molitor) genome: a resource for the emerging insects as food and feed industry.</title>
        <authorList>
            <person name="Eriksson T."/>
            <person name="Andere A."/>
            <person name="Kelstrup H."/>
            <person name="Emery V."/>
            <person name="Picard C."/>
        </authorList>
    </citation>
    <scope>NUCLEOTIDE SEQUENCE</scope>
    <source>
        <strain evidence="2">Stoneville</strain>
        <tissue evidence="2">Whole head</tissue>
    </source>
</reference>
<gene>
    <name evidence="2" type="ORF">GEV33_006154</name>
</gene>
<comment type="caution">
    <text evidence="2">The sequence shown here is derived from an EMBL/GenBank/DDBJ whole genome shotgun (WGS) entry which is preliminary data.</text>
</comment>
<dbReference type="PROSITE" id="PS51257">
    <property type="entry name" value="PROKAR_LIPOPROTEIN"/>
    <property type="match status" value="1"/>
</dbReference>
<evidence type="ECO:0000313" key="2">
    <source>
        <dbReference type="EMBL" id="KAH0816637.1"/>
    </source>
</evidence>
<keyword evidence="1" id="KW-1133">Transmembrane helix</keyword>
<name>A0A8J6LE53_TENMO</name>
<reference evidence="2" key="2">
    <citation type="submission" date="2021-08" db="EMBL/GenBank/DDBJ databases">
        <authorList>
            <person name="Eriksson T."/>
        </authorList>
    </citation>
    <scope>NUCLEOTIDE SEQUENCE</scope>
    <source>
        <strain evidence="2">Stoneville</strain>
        <tissue evidence="2">Whole head</tissue>
    </source>
</reference>
<evidence type="ECO:0000313" key="3">
    <source>
        <dbReference type="Proteomes" id="UP000719412"/>
    </source>
</evidence>
<proteinExistence type="predicted"/>
<organism evidence="2 3">
    <name type="scientific">Tenebrio molitor</name>
    <name type="common">Yellow mealworm beetle</name>
    <dbReference type="NCBI Taxonomy" id="7067"/>
    <lineage>
        <taxon>Eukaryota</taxon>
        <taxon>Metazoa</taxon>
        <taxon>Ecdysozoa</taxon>
        <taxon>Arthropoda</taxon>
        <taxon>Hexapoda</taxon>
        <taxon>Insecta</taxon>
        <taxon>Pterygota</taxon>
        <taxon>Neoptera</taxon>
        <taxon>Endopterygota</taxon>
        <taxon>Coleoptera</taxon>
        <taxon>Polyphaga</taxon>
        <taxon>Cucujiformia</taxon>
        <taxon>Tenebrionidae</taxon>
        <taxon>Tenebrio</taxon>
    </lineage>
</organism>
<dbReference type="AlphaFoldDB" id="A0A8J6LE53"/>
<dbReference type="Proteomes" id="UP000719412">
    <property type="component" value="Unassembled WGS sequence"/>
</dbReference>
<keyword evidence="1" id="KW-0812">Transmembrane</keyword>
<feature type="transmembrane region" description="Helical" evidence="1">
    <location>
        <begin position="51"/>
        <end position="72"/>
    </location>
</feature>